<accession>A0A151REY8</accession>
<dbReference type="InterPro" id="IPR018486">
    <property type="entry name" value="Hemopexin_CS"/>
</dbReference>
<protein>
    <recommendedName>
        <fullName evidence="1">Chromo domain-containing protein</fullName>
    </recommendedName>
</protein>
<dbReference type="AlphaFoldDB" id="A0A151REY8"/>
<feature type="non-terminal residue" evidence="2">
    <location>
        <position position="1"/>
    </location>
</feature>
<dbReference type="EMBL" id="KQ483793">
    <property type="protein sequence ID" value="KYP41116.1"/>
    <property type="molecule type" value="Genomic_DNA"/>
</dbReference>
<dbReference type="InterPro" id="IPR016197">
    <property type="entry name" value="Chromo-like_dom_sf"/>
</dbReference>
<dbReference type="Proteomes" id="UP000075243">
    <property type="component" value="Unassembled WGS sequence"/>
</dbReference>
<dbReference type="PANTHER" id="PTHR46148">
    <property type="entry name" value="CHROMO DOMAIN-CONTAINING PROTEIN"/>
    <property type="match status" value="1"/>
</dbReference>
<organism evidence="2 3">
    <name type="scientific">Cajanus cajan</name>
    <name type="common">Pigeon pea</name>
    <name type="synonym">Cajanus indicus</name>
    <dbReference type="NCBI Taxonomy" id="3821"/>
    <lineage>
        <taxon>Eukaryota</taxon>
        <taxon>Viridiplantae</taxon>
        <taxon>Streptophyta</taxon>
        <taxon>Embryophyta</taxon>
        <taxon>Tracheophyta</taxon>
        <taxon>Spermatophyta</taxon>
        <taxon>Magnoliopsida</taxon>
        <taxon>eudicotyledons</taxon>
        <taxon>Gunneridae</taxon>
        <taxon>Pentapetalae</taxon>
        <taxon>rosids</taxon>
        <taxon>fabids</taxon>
        <taxon>Fabales</taxon>
        <taxon>Fabaceae</taxon>
        <taxon>Papilionoideae</taxon>
        <taxon>50 kb inversion clade</taxon>
        <taxon>NPAAA clade</taxon>
        <taxon>indigoferoid/millettioid clade</taxon>
        <taxon>Phaseoleae</taxon>
        <taxon>Cajanus</taxon>
    </lineage>
</organism>
<evidence type="ECO:0000259" key="1">
    <source>
        <dbReference type="PROSITE" id="PS50013"/>
    </source>
</evidence>
<reference evidence="2" key="1">
    <citation type="journal article" date="2012" name="Nat. Biotechnol.">
        <title>Draft genome sequence of pigeonpea (Cajanus cajan), an orphan legume crop of resource-poor farmers.</title>
        <authorList>
            <person name="Varshney R.K."/>
            <person name="Chen W."/>
            <person name="Li Y."/>
            <person name="Bharti A.K."/>
            <person name="Saxena R.K."/>
            <person name="Schlueter J.A."/>
            <person name="Donoghue M.T."/>
            <person name="Azam S."/>
            <person name="Fan G."/>
            <person name="Whaley A.M."/>
            <person name="Farmer A.D."/>
            <person name="Sheridan J."/>
            <person name="Iwata A."/>
            <person name="Tuteja R."/>
            <person name="Penmetsa R.V."/>
            <person name="Wu W."/>
            <person name="Upadhyaya H.D."/>
            <person name="Yang S.P."/>
            <person name="Shah T."/>
            <person name="Saxena K.B."/>
            <person name="Michael T."/>
            <person name="McCombie W.R."/>
            <person name="Yang B."/>
            <person name="Zhang G."/>
            <person name="Yang H."/>
            <person name="Wang J."/>
            <person name="Spillane C."/>
            <person name="Cook D.R."/>
            <person name="May G.D."/>
            <person name="Xu X."/>
            <person name="Jackson S.A."/>
        </authorList>
    </citation>
    <scope>NUCLEOTIDE SEQUENCE [LARGE SCALE GENOMIC DNA]</scope>
</reference>
<name>A0A151REY8_CAJCA</name>
<gene>
    <name evidence="2" type="ORF">KK1_037514</name>
</gene>
<dbReference type="Gene3D" id="2.40.50.40">
    <property type="match status" value="1"/>
</dbReference>
<dbReference type="Pfam" id="PF00385">
    <property type="entry name" value="Chromo"/>
    <property type="match status" value="1"/>
</dbReference>
<keyword evidence="3" id="KW-1185">Reference proteome</keyword>
<feature type="domain" description="Chromo" evidence="1">
    <location>
        <begin position="58"/>
        <end position="96"/>
    </location>
</feature>
<dbReference type="InterPro" id="IPR000953">
    <property type="entry name" value="Chromo/chromo_shadow_dom"/>
</dbReference>
<dbReference type="PANTHER" id="PTHR46148:SF54">
    <property type="entry name" value="RETROTRANSPOSON-LIKE PROTEIN"/>
    <property type="match status" value="1"/>
</dbReference>
<proteinExistence type="predicted"/>
<evidence type="ECO:0000313" key="3">
    <source>
        <dbReference type="Proteomes" id="UP000075243"/>
    </source>
</evidence>
<dbReference type="Pfam" id="PF24626">
    <property type="entry name" value="SH3_Tf2-1"/>
    <property type="match status" value="1"/>
</dbReference>
<sequence length="96" mass="11088">RFYGPYQIMQRIGVVAYKLDLPANSKLHPVFHVSQLKKAIGDQQQPQPFLTDTWELPVQLDAVLNTRRNEAGQVEVLIKWQQLPDCENSWELATDI</sequence>
<dbReference type="PROSITE" id="PS00024">
    <property type="entry name" value="HEMOPEXIN"/>
    <property type="match status" value="1"/>
</dbReference>
<dbReference type="SUPFAM" id="SSF54160">
    <property type="entry name" value="Chromo domain-like"/>
    <property type="match status" value="1"/>
</dbReference>
<dbReference type="InterPro" id="IPR056924">
    <property type="entry name" value="SH3_Tf2-1"/>
</dbReference>
<dbReference type="InterPro" id="IPR023780">
    <property type="entry name" value="Chromo_domain"/>
</dbReference>
<dbReference type="Gramene" id="C.cajan_37059.t">
    <property type="protein sequence ID" value="C.cajan_37059.t.cds1"/>
    <property type="gene ID" value="C.cajan_37059"/>
</dbReference>
<evidence type="ECO:0000313" key="2">
    <source>
        <dbReference type="EMBL" id="KYP41116.1"/>
    </source>
</evidence>
<dbReference type="PROSITE" id="PS50013">
    <property type="entry name" value="CHROMO_2"/>
    <property type="match status" value="1"/>
</dbReference>